<dbReference type="RefSeq" id="WP_020852644.1">
    <property type="nucleotide sequence ID" value="NZ_CP006696.1"/>
</dbReference>
<reference evidence="2 3" key="1">
    <citation type="submission" date="2013-08" db="EMBL/GenBank/DDBJ databases">
        <authorList>
            <person name="Stouthamer R."/>
            <person name="Nunney L."/>
        </authorList>
    </citation>
    <scope>NUCLEOTIDE SEQUENCE [LARGE SCALE GENOMIC DNA]</scope>
    <source>
        <strain evidence="3">ann-1</strain>
    </source>
</reference>
<dbReference type="Proteomes" id="UP000027215">
    <property type="component" value="Chromosome"/>
</dbReference>
<evidence type="ECO:0000313" key="3">
    <source>
        <dbReference type="Proteomes" id="UP000027215"/>
    </source>
</evidence>
<protein>
    <recommendedName>
        <fullName evidence="4">DUF2800 domain-containing protein</fullName>
    </recommendedName>
</protein>
<dbReference type="Gene3D" id="3.90.320.10">
    <property type="match status" value="1"/>
</dbReference>
<evidence type="ECO:0008006" key="4">
    <source>
        <dbReference type="Google" id="ProtNLM"/>
    </source>
</evidence>
<dbReference type="Pfam" id="PF10926">
    <property type="entry name" value="DUF2800"/>
    <property type="match status" value="1"/>
</dbReference>
<dbReference type="InterPro" id="IPR011604">
    <property type="entry name" value="PDDEXK-like_dom_sf"/>
</dbReference>
<dbReference type="AlphaFoldDB" id="A0A060GZZ6"/>
<gene>
    <name evidence="2" type="ORF">D934_07015</name>
</gene>
<dbReference type="InterPro" id="IPR021229">
    <property type="entry name" value="DUF2800"/>
</dbReference>
<feature type="compositionally biased region" description="Polar residues" evidence="1">
    <location>
        <begin position="417"/>
        <end position="426"/>
    </location>
</feature>
<feature type="region of interest" description="Disordered" evidence="1">
    <location>
        <begin position="385"/>
        <end position="426"/>
    </location>
</feature>
<proteinExistence type="predicted"/>
<dbReference type="EMBL" id="CP006696">
    <property type="protein sequence ID" value="AIC10059.1"/>
    <property type="molecule type" value="Genomic_DNA"/>
</dbReference>
<name>A0A060GZZ6_XYLFS</name>
<evidence type="ECO:0000256" key="1">
    <source>
        <dbReference type="SAM" id="MobiDB-lite"/>
    </source>
</evidence>
<sequence length="426" mass="46358">MSQHAMLSPSSAHRWLHCPASVPLTRTCKDDSSPFADEGTVAHTVAADALRTGSDASAYVGACHEVNGHRWEVTAEMAAYVQEYVDDVRAIAGVRLVEQPLRIASITGEQGAKGTADVVILAGDELVIVDLKYGKGVKVLAEGNEQLQLYALAALQEFAGVEAFQHVRLVIVQPRLGHADEWVRTLPQMEDFRRKVAQGAARCRAAMWHYTNVGELPSEYFGPAETPCRFCKAKASCPALATHVLNTVADDFVDLTKPIVPQLSYAALRTFDNTTLACLFGATELIESWCKSIRDRAAAELLSGQPVPGYKVVQGRQGPRRWVDETAAEDALIQMRIGLSHLHDVSLISPASAEKLHQAGVLDLQQWVQLQPLIHRSTGAPIVVPTSDKRPALPLQDATDFQDLSDMPIPPLPDTAPSLQSQEISR</sequence>
<accession>A0A060GZZ6</accession>
<evidence type="ECO:0000313" key="2">
    <source>
        <dbReference type="EMBL" id="AIC10059.1"/>
    </source>
</evidence>
<organism evidence="2 3">
    <name type="scientific">Xylella fastidiosa subsp. sandyi Ann-1</name>
    <dbReference type="NCBI Taxonomy" id="155920"/>
    <lineage>
        <taxon>Bacteria</taxon>
        <taxon>Pseudomonadati</taxon>
        <taxon>Pseudomonadota</taxon>
        <taxon>Gammaproteobacteria</taxon>
        <taxon>Lysobacterales</taxon>
        <taxon>Lysobacteraceae</taxon>
        <taxon>Xylella</taxon>
    </lineage>
</organism>
<dbReference type="PATRIC" id="fig|155920.8.peg.1639"/>
<dbReference type="HOGENOM" id="CLU_043122_1_1_6"/>
<dbReference type="KEGG" id="xfs:D934_07015"/>